<evidence type="ECO:0000256" key="2">
    <source>
        <dbReference type="ARBA" id="ARBA00006167"/>
    </source>
</evidence>
<feature type="binding site" evidence="11">
    <location>
        <position position="326"/>
    </location>
    <ligand>
        <name>Zn(2+)</name>
        <dbReference type="ChEBI" id="CHEBI:29105"/>
    </ligand>
</feature>
<accession>A0A3P7ZSC3</accession>
<reference evidence="15 16" key="1">
    <citation type="submission" date="2018-11" db="EMBL/GenBank/DDBJ databases">
        <authorList>
            <consortium name="Pathogen Informatics"/>
        </authorList>
    </citation>
    <scope>NUCLEOTIDE SEQUENCE [LARGE SCALE GENOMIC DNA]</scope>
</reference>
<dbReference type="PANTHER" id="PTHR11447:SF16">
    <property type="entry name" value="P53 PROTEIN LONG FORM VARIANT 1"/>
    <property type="match status" value="1"/>
</dbReference>
<evidence type="ECO:0000256" key="10">
    <source>
        <dbReference type="ARBA" id="ARBA00023242"/>
    </source>
</evidence>
<evidence type="ECO:0000313" key="17">
    <source>
        <dbReference type="WBParaSite" id="HPBE_0001536301-mRNA-1"/>
    </source>
</evidence>
<evidence type="ECO:0000256" key="6">
    <source>
        <dbReference type="ARBA" id="ARBA00023015"/>
    </source>
</evidence>
<feature type="binding site" evidence="11">
    <location>
        <position position="277"/>
    </location>
    <ligand>
        <name>Zn(2+)</name>
        <dbReference type="ChEBI" id="CHEBI:29105"/>
    </ligand>
</feature>
<feature type="binding site" evidence="11">
    <location>
        <position position="280"/>
    </location>
    <ligand>
        <name>Zn(2+)</name>
        <dbReference type="ChEBI" id="CHEBI:29105"/>
    </ligand>
</feature>
<gene>
    <name evidence="15" type="ORF">HPBE_LOCUS15362</name>
</gene>
<feature type="compositionally biased region" description="Polar residues" evidence="12">
    <location>
        <begin position="147"/>
        <end position="157"/>
    </location>
</feature>
<evidence type="ECO:0000313" key="16">
    <source>
        <dbReference type="Proteomes" id="UP000050761"/>
    </source>
</evidence>
<evidence type="ECO:0000256" key="8">
    <source>
        <dbReference type="ARBA" id="ARBA00023159"/>
    </source>
</evidence>
<dbReference type="InterPro" id="IPR008967">
    <property type="entry name" value="p53-like_TF_DNA-bd_sf"/>
</dbReference>
<keyword evidence="5 11" id="KW-0862">Zinc</keyword>
<dbReference type="GO" id="GO:0005634">
    <property type="term" value="C:nucleus"/>
    <property type="evidence" value="ECO:0007669"/>
    <property type="project" value="UniProtKB-SubCell"/>
</dbReference>
<dbReference type="Gene3D" id="2.60.40.720">
    <property type="match status" value="1"/>
</dbReference>
<keyword evidence="3" id="KW-0053">Apoptosis</keyword>
<keyword evidence="7" id="KW-0238">DNA-binding</keyword>
<reference evidence="17" key="2">
    <citation type="submission" date="2019-09" db="UniProtKB">
        <authorList>
            <consortium name="WormBaseParasite"/>
        </authorList>
    </citation>
    <scope>IDENTIFICATION</scope>
</reference>
<evidence type="ECO:0000256" key="9">
    <source>
        <dbReference type="ARBA" id="ARBA00023163"/>
    </source>
</evidence>
<dbReference type="GO" id="GO:0000978">
    <property type="term" value="F:RNA polymerase II cis-regulatory region sequence-specific DNA binding"/>
    <property type="evidence" value="ECO:0007669"/>
    <property type="project" value="TreeGrafter"/>
</dbReference>
<comment type="cofactor">
    <cofactor evidence="11">
        <name>Zn(2+)</name>
        <dbReference type="ChEBI" id="CHEBI:29105"/>
    </cofactor>
    <text evidence="11">Binds 1 zinc ion per subunit.</text>
</comment>
<feature type="domain" description="CEP-1 C-terminal SAM" evidence="14">
    <location>
        <begin position="429"/>
        <end position="527"/>
    </location>
</feature>
<evidence type="ECO:0000256" key="5">
    <source>
        <dbReference type="ARBA" id="ARBA00022833"/>
    </source>
</evidence>
<dbReference type="WBParaSite" id="HPBE_0001536301-mRNA-1">
    <property type="protein sequence ID" value="HPBE_0001536301-mRNA-1"/>
    <property type="gene ID" value="HPBE_0001536301"/>
</dbReference>
<dbReference type="InterPro" id="IPR011615">
    <property type="entry name" value="p53_DNA-bd"/>
</dbReference>
<evidence type="ECO:0000256" key="1">
    <source>
        <dbReference type="ARBA" id="ARBA00004123"/>
    </source>
</evidence>
<feature type="region of interest" description="Disordered" evidence="12">
    <location>
        <begin position="66"/>
        <end position="157"/>
    </location>
</feature>
<comment type="subcellular location">
    <subcellularLocation>
        <location evidence="1">Nucleus</location>
    </subcellularLocation>
</comment>
<comment type="similarity">
    <text evidence="2">Belongs to the p53 family.</text>
</comment>
<keyword evidence="8" id="KW-0010">Activator</keyword>
<dbReference type="GO" id="GO:0046872">
    <property type="term" value="F:metal ion binding"/>
    <property type="evidence" value="ECO:0007669"/>
    <property type="project" value="UniProtKB-KW"/>
</dbReference>
<feature type="domain" description="p53 DNA-binding" evidence="13">
    <location>
        <begin position="204"/>
        <end position="376"/>
    </location>
</feature>
<name>A0A183G266_HELPZ</name>
<dbReference type="AlphaFoldDB" id="A0A183G266"/>
<dbReference type="Pfam" id="PF21907">
    <property type="entry name" value="SAM_CEP-1_C"/>
    <property type="match status" value="1"/>
</dbReference>
<keyword evidence="10" id="KW-0539">Nucleus</keyword>
<evidence type="ECO:0000256" key="11">
    <source>
        <dbReference type="PIRSR" id="PIRSR602117-1"/>
    </source>
</evidence>
<evidence type="ECO:0000256" key="12">
    <source>
        <dbReference type="SAM" id="MobiDB-lite"/>
    </source>
</evidence>
<evidence type="ECO:0000259" key="14">
    <source>
        <dbReference type="Pfam" id="PF21907"/>
    </source>
</evidence>
<organism evidence="16 17">
    <name type="scientific">Heligmosomoides polygyrus</name>
    <name type="common">Parasitic roundworm</name>
    <dbReference type="NCBI Taxonomy" id="6339"/>
    <lineage>
        <taxon>Eukaryota</taxon>
        <taxon>Metazoa</taxon>
        <taxon>Ecdysozoa</taxon>
        <taxon>Nematoda</taxon>
        <taxon>Chromadorea</taxon>
        <taxon>Rhabditida</taxon>
        <taxon>Rhabditina</taxon>
        <taxon>Rhabditomorpha</taxon>
        <taxon>Strongyloidea</taxon>
        <taxon>Heligmosomidae</taxon>
        <taxon>Heligmosomoides</taxon>
    </lineage>
</organism>
<dbReference type="PANTHER" id="PTHR11447">
    <property type="entry name" value="CELLULAR TUMOR ANTIGEN P53"/>
    <property type="match status" value="1"/>
</dbReference>
<accession>A0A183G266</accession>
<dbReference type="InterPro" id="IPR054106">
    <property type="entry name" value="CEP-1_C"/>
</dbReference>
<dbReference type="GO" id="GO:0006915">
    <property type="term" value="P:apoptotic process"/>
    <property type="evidence" value="ECO:0007669"/>
    <property type="project" value="UniProtKB-KW"/>
</dbReference>
<feature type="binding site" evidence="11">
    <location>
        <position position="330"/>
    </location>
    <ligand>
        <name>Zn(2+)</name>
        <dbReference type="ChEBI" id="CHEBI:29105"/>
    </ligand>
</feature>
<sequence length="549" mass="61834">MPLVAHYEQGPLVGVRARLLEIFADFRGWAAAVCQNEYDLPTMKFSRISHCGLPMTGVDKGERLRTRGSTTTTCRYGAGRGSVQGDPSPAPSRAMQTRSSTSANSKSSDAQNSENAASEQKVGESPAQTSNSTTFDDRTQQGQQQQNTEPWTSSSESLVQPYVQNSASGHSMVRPAQVSSSSMMLNMPAHRVHCQLPHIPALGERRFSVSITPQTKSSKNLDYVVNKCKGGMTLYSKSDLMVPFVFSFTENMDPSTRIRVRAEYTEERYANKAVERCPNHQFKDKGVANREHFVRCEHPRAEYVVNDGVCSILIPMCDSTGISFTCFSSCSGGINRRPLQLLFLLESPDGALLGTSYVSLKVCANPLRDSSKEDDKIFDPAYDALYNGMTARKRYARPVEGDYKRTRIVRSFAEESNNMYEIHMNDARKFRKLVWLIMNEEKIEQLLSLDVEENPFRDTFMPNEDTLIKNWLVRQDIGLGALVDEFERRQLYTLGDLAKVYRGDLFVRFGLDHEHCSVLNKAFQDWIVLHRAITTGQMDLEALNGYQHV</sequence>
<keyword evidence="4 11" id="KW-0479">Metal-binding</keyword>
<evidence type="ECO:0000256" key="3">
    <source>
        <dbReference type="ARBA" id="ARBA00022703"/>
    </source>
</evidence>
<dbReference type="Proteomes" id="UP000050761">
    <property type="component" value="Unassembled WGS sequence"/>
</dbReference>
<evidence type="ECO:0000313" key="15">
    <source>
        <dbReference type="EMBL" id="VDP02551.1"/>
    </source>
</evidence>
<dbReference type="SUPFAM" id="SSF49417">
    <property type="entry name" value="p53-like transcription factors"/>
    <property type="match status" value="1"/>
</dbReference>
<dbReference type="EMBL" id="UZAH01028818">
    <property type="protein sequence ID" value="VDP02551.1"/>
    <property type="molecule type" value="Genomic_DNA"/>
</dbReference>
<evidence type="ECO:0000259" key="13">
    <source>
        <dbReference type="Pfam" id="PF00870"/>
    </source>
</evidence>
<keyword evidence="9" id="KW-0804">Transcription</keyword>
<dbReference type="Pfam" id="PF00870">
    <property type="entry name" value="P53"/>
    <property type="match status" value="1"/>
</dbReference>
<protein>
    <submittedName>
        <fullName evidence="17">P53 domain-containing protein</fullName>
    </submittedName>
</protein>
<keyword evidence="16" id="KW-1185">Reference proteome</keyword>
<keyword evidence="6" id="KW-0805">Transcription regulation</keyword>
<dbReference type="OrthoDB" id="5915660at2759"/>
<feature type="compositionally biased region" description="Low complexity" evidence="12">
    <location>
        <begin position="99"/>
        <end position="108"/>
    </location>
</feature>
<feature type="compositionally biased region" description="Polar residues" evidence="12">
    <location>
        <begin position="109"/>
        <end position="118"/>
    </location>
</feature>
<dbReference type="InterPro" id="IPR012346">
    <property type="entry name" value="p53/RUNT-type_TF_DNA-bd_sf"/>
</dbReference>
<dbReference type="InterPro" id="IPR002117">
    <property type="entry name" value="p53_tumour_suppressor"/>
</dbReference>
<dbReference type="GO" id="GO:0000981">
    <property type="term" value="F:DNA-binding transcription factor activity, RNA polymerase II-specific"/>
    <property type="evidence" value="ECO:0007669"/>
    <property type="project" value="TreeGrafter"/>
</dbReference>
<proteinExistence type="inferred from homology"/>
<evidence type="ECO:0000256" key="4">
    <source>
        <dbReference type="ARBA" id="ARBA00022723"/>
    </source>
</evidence>
<evidence type="ECO:0000256" key="7">
    <source>
        <dbReference type="ARBA" id="ARBA00023125"/>
    </source>
</evidence>